<comment type="similarity">
    <text evidence="2 7">Belongs to the Mediator complex subunit 9 family.</text>
</comment>
<sequence length="123" mass="13668">MSSTTIALSTELYQSLLIKLVTVLELTQKPDGIVTPQAKQALLQATNDYKNVLAQARELATNLPGGELVTEEQEEVIQMLEEIRDRKKDLLARFSQRPLVSVVKHTMDIKTEIDSTASTPTTD</sequence>
<keyword evidence="5 7" id="KW-0804">Transcription</keyword>
<comment type="function">
    <text evidence="7">Component of the Mediator complex, a coactivator involved in the regulated transcription of nearly all RNA polymerase II-dependent genes. Mediator functions as a bridge to convey information from gene-specific regulatory proteins to the basal RNA polymerase II transcription machinery. Mediator is recruited to promoters by direct interactions with regulatory proteins and serves as a scaffold for the assembly of a functional preinitiation complex with RNA polymerase II and the general transcription factors.</text>
</comment>
<dbReference type="Pfam" id="PF07544">
    <property type="entry name" value="Med9"/>
    <property type="match status" value="1"/>
</dbReference>
<keyword evidence="6 7" id="KW-0539">Nucleus</keyword>
<evidence type="ECO:0000256" key="3">
    <source>
        <dbReference type="ARBA" id="ARBA00023015"/>
    </source>
</evidence>
<evidence type="ECO:0000313" key="9">
    <source>
        <dbReference type="Proteomes" id="UP000054549"/>
    </source>
</evidence>
<protein>
    <recommendedName>
        <fullName evidence="7">Mediator of RNA polymerase II transcription subunit 9</fullName>
    </recommendedName>
    <alternativeName>
        <fullName evidence="7">Mediator complex subunit 9</fullName>
    </alternativeName>
</protein>
<keyword evidence="3 7" id="KW-0805">Transcription regulation</keyword>
<comment type="subunit">
    <text evidence="7">Component of the Mediator complex.</text>
</comment>
<name>A0A0C2WJR3_AMAMK</name>
<accession>A0A0C2WJR3</accession>
<evidence type="ECO:0000256" key="5">
    <source>
        <dbReference type="ARBA" id="ARBA00023163"/>
    </source>
</evidence>
<dbReference type="InParanoid" id="A0A0C2WJR3"/>
<evidence type="ECO:0000256" key="1">
    <source>
        <dbReference type="ARBA" id="ARBA00004123"/>
    </source>
</evidence>
<dbReference type="Proteomes" id="UP000054549">
    <property type="component" value="Unassembled WGS sequence"/>
</dbReference>
<evidence type="ECO:0000313" key="8">
    <source>
        <dbReference type="EMBL" id="KIL61797.1"/>
    </source>
</evidence>
<dbReference type="OrthoDB" id="2563275at2759"/>
<keyword evidence="4 7" id="KW-0010">Activator</keyword>
<evidence type="ECO:0000256" key="7">
    <source>
        <dbReference type="RuleBase" id="RU364145"/>
    </source>
</evidence>
<organism evidence="8 9">
    <name type="scientific">Amanita muscaria (strain Koide BX008)</name>
    <dbReference type="NCBI Taxonomy" id="946122"/>
    <lineage>
        <taxon>Eukaryota</taxon>
        <taxon>Fungi</taxon>
        <taxon>Dikarya</taxon>
        <taxon>Basidiomycota</taxon>
        <taxon>Agaricomycotina</taxon>
        <taxon>Agaricomycetes</taxon>
        <taxon>Agaricomycetidae</taxon>
        <taxon>Agaricales</taxon>
        <taxon>Pluteineae</taxon>
        <taxon>Amanitaceae</taxon>
        <taxon>Amanita</taxon>
    </lineage>
</organism>
<proteinExistence type="inferred from homology"/>
<dbReference type="GO" id="GO:0006357">
    <property type="term" value="P:regulation of transcription by RNA polymerase II"/>
    <property type="evidence" value="ECO:0007669"/>
    <property type="project" value="InterPro"/>
</dbReference>
<evidence type="ECO:0000256" key="2">
    <source>
        <dbReference type="ARBA" id="ARBA00008089"/>
    </source>
</evidence>
<dbReference type="AlphaFoldDB" id="A0A0C2WJR3"/>
<dbReference type="STRING" id="946122.A0A0C2WJR3"/>
<comment type="subcellular location">
    <subcellularLocation>
        <location evidence="1 7">Nucleus</location>
    </subcellularLocation>
</comment>
<evidence type="ECO:0000256" key="4">
    <source>
        <dbReference type="ARBA" id="ARBA00023159"/>
    </source>
</evidence>
<keyword evidence="9" id="KW-1185">Reference proteome</keyword>
<dbReference type="EMBL" id="KN818279">
    <property type="protein sequence ID" value="KIL61797.1"/>
    <property type="molecule type" value="Genomic_DNA"/>
</dbReference>
<dbReference type="GO" id="GO:0016592">
    <property type="term" value="C:mediator complex"/>
    <property type="evidence" value="ECO:0007669"/>
    <property type="project" value="InterPro"/>
</dbReference>
<dbReference type="HOGENOM" id="CLU_146814_0_0_1"/>
<reference evidence="8 9" key="1">
    <citation type="submission" date="2014-04" db="EMBL/GenBank/DDBJ databases">
        <title>Evolutionary Origins and Diversification of the Mycorrhizal Mutualists.</title>
        <authorList>
            <consortium name="DOE Joint Genome Institute"/>
            <consortium name="Mycorrhizal Genomics Consortium"/>
            <person name="Kohler A."/>
            <person name="Kuo A."/>
            <person name="Nagy L.G."/>
            <person name="Floudas D."/>
            <person name="Copeland A."/>
            <person name="Barry K.W."/>
            <person name="Cichocki N."/>
            <person name="Veneault-Fourrey C."/>
            <person name="LaButti K."/>
            <person name="Lindquist E.A."/>
            <person name="Lipzen A."/>
            <person name="Lundell T."/>
            <person name="Morin E."/>
            <person name="Murat C."/>
            <person name="Riley R."/>
            <person name="Ohm R."/>
            <person name="Sun H."/>
            <person name="Tunlid A."/>
            <person name="Henrissat B."/>
            <person name="Grigoriev I.V."/>
            <person name="Hibbett D.S."/>
            <person name="Martin F."/>
        </authorList>
    </citation>
    <scope>NUCLEOTIDE SEQUENCE [LARGE SCALE GENOMIC DNA]</scope>
    <source>
        <strain evidence="8 9">Koide BX008</strain>
    </source>
</reference>
<dbReference type="GO" id="GO:0003712">
    <property type="term" value="F:transcription coregulator activity"/>
    <property type="evidence" value="ECO:0007669"/>
    <property type="project" value="InterPro"/>
</dbReference>
<gene>
    <name evidence="7" type="primary">MED9</name>
    <name evidence="8" type="ORF">M378DRAFT_129492</name>
</gene>
<dbReference type="InterPro" id="IPR011425">
    <property type="entry name" value="Med9"/>
</dbReference>
<evidence type="ECO:0000256" key="6">
    <source>
        <dbReference type="ARBA" id="ARBA00023242"/>
    </source>
</evidence>